<evidence type="ECO:0000313" key="2">
    <source>
        <dbReference type="Proteomes" id="UP001360953"/>
    </source>
</evidence>
<dbReference type="Proteomes" id="UP001360953">
    <property type="component" value="Unassembled WGS sequence"/>
</dbReference>
<proteinExistence type="predicted"/>
<gene>
    <name evidence="1" type="ORF">J3D65DRAFT_53157</name>
</gene>
<dbReference type="RefSeq" id="XP_066652191.1">
    <property type="nucleotide sequence ID" value="XM_066796674.1"/>
</dbReference>
<reference evidence="1 2" key="1">
    <citation type="submission" date="2024-04" db="EMBL/GenBank/DDBJ databases">
        <title>Phyllosticta paracitricarpa is synonymous to the EU quarantine fungus P. citricarpa based on phylogenomic analyses.</title>
        <authorList>
            <consortium name="Lawrence Berkeley National Laboratory"/>
            <person name="Van ingen-buijs V.A."/>
            <person name="Van westerhoven A.C."/>
            <person name="Haridas S."/>
            <person name="Skiadas P."/>
            <person name="Martin F."/>
            <person name="Groenewald J.Z."/>
            <person name="Crous P.W."/>
            <person name="Seidl M.F."/>
        </authorList>
    </citation>
    <scope>NUCLEOTIDE SEQUENCE [LARGE SCALE GENOMIC DNA]</scope>
    <source>
        <strain evidence="1 2">CPC 17464</strain>
    </source>
</reference>
<organism evidence="1 2">
    <name type="scientific">Phyllosticta citribraziliensis</name>
    <dbReference type="NCBI Taxonomy" id="989973"/>
    <lineage>
        <taxon>Eukaryota</taxon>
        <taxon>Fungi</taxon>
        <taxon>Dikarya</taxon>
        <taxon>Ascomycota</taxon>
        <taxon>Pezizomycotina</taxon>
        <taxon>Dothideomycetes</taxon>
        <taxon>Dothideomycetes incertae sedis</taxon>
        <taxon>Botryosphaeriales</taxon>
        <taxon>Phyllostictaceae</taxon>
        <taxon>Phyllosticta</taxon>
    </lineage>
</organism>
<dbReference type="GeneID" id="92029580"/>
<sequence>MADQSPAQSPVADNQSDPEQFRFSRSNIARLFGEITDAYEDLNNLSKAQYNARTDSQLAFNALTPEIEAHVSEVERLGGQMVDTVAELLEKDSRFQDTAHIAHQLLLNRDSALAAISLWNETFARLLDAKKEELEVFEKFVVDIKTYAADDEDVSVGEPNQAPDDSPAAELMAARAKSLRDYRITMTNHLIQLAIANERIQDEWRRALKLLPAARAEEAKAAYEEAKAGASG</sequence>
<comment type="caution">
    <text evidence="1">The sequence shown here is derived from an EMBL/GenBank/DDBJ whole genome shotgun (WGS) entry which is preliminary data.</text>
</comment>
<accession>A0ABR1LC31</accession>
<keyword evidence="2" id="KW-1185">Reference proteome</keyword>
<name>A0ABR1LC31_9PEZI</name>
<evidence type="ECO:0000313" key="1">
    <source>
        <dbReference type="EMBL" id="KAK7532798.1"/>
    </source>
</evidence>
<dbReference type="EMBL" id="JBBPEH010000010">
    <property type="protein sequence ID" value="KAK7532798.1"/>
    <property type="molecule type" value="Genomic_DNA"/>
</dbReference>
<protein>
    <submittedName>
        <fullName evidence="1">Uncharacterized protein</fullName>
    </submittedName>
</protein>